<keyword evidence="4" id="KW-0805">Transcription regulation</keyword>
<dbReference type="SUPFAM" id="SSF50118">
    <property type="entry name" value="Cell growth inhibitor/plasmid maintenance toxic component"/>
    <property type="match status" value="1"/>
</dbReference>
<evidence type="ECO:0000256" key="6">
    <source>
        <dbReference type="ARBA" id="ARBA00029628"/>
    </source>
</evidence>
<name>A0ABU9XXY1_9SPHN</name>
<evidence type="ECO:0000256" key="1">
    <source>
        <dbReference type="ARBA" id="ARBA00005230"/>
    </source>
</evidence>
<evidence type="ECO:0000256" key="4">
    <source>
        <dbReference type="ARBA" id="ARBA00023015"/>
    </source>
</evidence>
<dbReference type="EMBL" id="JBDIME010000001">
    <property type="protein sequence ID" value="MEN2788415.1"/>
    <property type="molecule type" value="Genomic_DNA"/>
</dbReference>
<dbReference type="Proteomes" id="UP001419910">
    <property type="component" value="Unassembled WGS sequence"/>
</dbReference>
<comment type="caution">
    <text evidence="8">The sequence shown here is derived from an EMBL/GenBank/DDBJ whole genome shotgun (WGS) entry which is preliminary data.</text>
</comment>
<evidence type="ECO:0000313" key="9">
    <source>
        <dbReference type="Proteomes" id="UP001419910"/>
    </source>
</evidence>
<protein>
    <recommendedName>
        <fullName evidence="2">Toxin CcdB</fullName>
    </recommendedName>
    <alternativeName>
        <fullName evidence="7">Cytotoxic protein CcdB</fullName>
    </alternativeName>
    <alternativeName>
        <fullName evidence="6">Protein LetD</fullName>
    </alternativeName>
</protein>
<comment type="similarity">
    <text evidence="1">Belongs to the CcdB toxin family.</text>
</comment>
<reference evidence="8 9" key="1">
    <citation type="submission" date="2024-05" db="EMBL/GenBank/DDBJ databases">
        <authorList>
            <person name="Liu Q."/>
            <person name="Xin Y.-H."/>
        </authorList>
    </citation>
    <scope>NUCLEOTIDE SEQUENCE [LARGE SCALE GENOMIC DNA]</scope>
    <source>
        <strain evidence="8 9">CGMCC 1.10181</strain>
    </source>
</reference>
<organism evidence="8 9">
    <name type="scientific">Sphingomonas oligophenolica</name>
    <dbReference type="NCBI Taxonomy" id="301154"/>
    <lineage>
        <taxon>Bacteria</taxon>
        <taxon>Pseudomonadati</taxon>
        <taxon>Pseudomonadota</taxon>
        <taxon>Alphaproteobacteria</taxon>
        <taxon>Sphingomonadales</taxon>
        <taxon>Sphingomonadaceae</taxon>
        <taxon>Sphingomonas</taxon>
    </lineage>
</organism>
<dbReference type="Gene3D" id="2.30.30.110">
    <property type="match status" value="1"/>
</dbReference>
<gene>
    <name evidence="8" type="ORF">ABC974_02160</name>
</gene>
<accession>A0ABU9XXY1</accession>
<sequence length="99" mass="10420">MARFDVYAQPGSNVLLLDCQATLLSVLGTRFVVPLLPPSGMRPAFARLNPIFVVNGQKVEMITQGAASVATKALGLPVSSLAAEQSAIMNALDMLLTGY</sequence>
<dbReference type="InterPro" id="IPR002712">
    <property type="entry name" value="CcdB"/>
</dbReference>
<dbReference type="Pfam" id="PF01845">
    <property type="entry name" value="CcdB"/>
    <property type="match status" value="1"/>
</dbReference>
<evidence type="ECO:0000256" key="5">
    <source>
        <dbReference type="ARBA" id="ARBA00023163"/>
    </source>
</evidence>
<keyword evidence="3" id="KW-0678">Repressor</keyword>
<keyword evidence="5" id="KW-0804">Transcription</keyword>
<dbReference type="InterPro" id="IPR011067">
    <property type="entry name" value="Plasmid_toxin/cell-grow_inhib"/>
</dbReference>
<evidence type="ECO:0000256" key="3">
    <source>
        <dbReference type="ARBA" id="ARBA00022491"/>
    </source>
</evidence>
<keyword evidence="9" id="KW-1185">Reference proteome</keyword>
<evidence type="ECO:0000256" key="2">
    <source>
        <dbReference type="ARBA" id="ARBA00015075"/>
    </source>
</evidence>
<proteinExistence type="inferred from homology"/>
<dbReference type="RefSeq" id="WP_343888038.1">
    <property type="nucleotide sequence ID" value="NZ_BAAAEH010000005.1"/>
</dbReference>
<evidence type="ECO:0000313" key="8">
    <source>
        <dbReference type="EMBL" id="MEN2788415.1"/>
    </source>
</evidence>
<evidence type="ECO:0000256" key="7">
    <source>
        <dbReference type="ARBA" id="ARBA00033135"/>
    </source>
</evidence>